<keyword evidence="6 12" id="KW-0028">Amino-acid biosynthesis</keyword>
<evidence type="ECO:0000256" key="6">
    <source>
        <dbReference type="ARBA" id="ARBA00022605"/>
    </source>
</evidence>
<dbReference type="InterPro" id="IPR005263">
    <property type="entry name" value="DapA"/>
</dbReference>
<dbReference type="RefSeq" id="WP_117444985.1">
    <property type="nucleotide sequence ID" value="NZ_CAXUJB010000002.1"/>
</dbReference>
<keyword evidence="8 12" id="KW-0457">Lysine biosynthesis</keyword>
<dbReference type="EMBL" id="QVEV01000071">
    <property type="protein sequence ID" value="RGC08697.1"/>
    <property type="molecule type" value="Genomic_DNA"/>
</dbReference>
<dbReference type="Gene3D" id="3.20.20.70">
    <property type="entry name" value="Aldolase class I"/>
    <property type="match status" value="1"/>
</dbReference>
<reference evidence="16 17" key="1">
    <citation type="submission" date="2018-08" db="EMBL/GenBank/DDBJ databases">
        <title>A genome reference for cultivated species of the human gut microbiota.</title>
        <authorList>
            <person name="Zou Y."/>
            <person name="Xue W."/>
            <person name="Luo G."/>
        </authorList>
    </citation>
    <scope>NUCLEOTIDE SEQUENCE [LARGE SCALE GENOMIC DNA]</scope>
    <source>
        <strain evidence="16 17">OF01-2LB</strain>
    </source>
</reference>
<keyword evidence="9 12" id="KW-0456">Lyase</keyword>
<name>A0A3E2VDZ3_CLOIN</name>
<protein>
    <recommendedName>
        <fullName evidence="4 12">4-hydroxy-tetrahydrodipicolinate synthase</fullName>
        <shortName evidence="12">HTPA synthase</shortName>
        <ecNumber evidence="4 12">4.3.3.7</ecNumber>
    </recommendedName>
</protein>
<evidence type="ECO:0000256" key="11">
    <source>
        <dbReference type="ARBA" id="ARBA00047836"/>
    </source>
</evidence>
<evidence type="ECO:0000256" key="4">
    <source>
        <dbReference type="ARBA" id="ARBA00012086"/>
    </source>
</evidence>
<dbReference type="PRINTS" id="PR00146">
    <property type="entry name" value="DHPICSNTHASE"/>
</dbReference>
<comment type="caution">
    <text evidence="12">Was originally thought to be a dihydrodipicolinate synthase (DHDPS), catalyzing the condensation of (S)-aspartate-beta-semialdehyde [(S)-ASA] and pyruvate to dihydrodipicolinate (DHDP). However, it was shown in E.coli that the product of the enzymatic reaction is not dihydrodipicolinate but in fact (4S)-4-hydroxy-2,3,4,5-tetrahydro-(2S)-dipicolinic acid (HTPA), and that the consecutive dehydration reaction leading to DHDP is not spontaneous but catalyzed by DapB.</text>
</comment>
<keyword evidence="10 12" id="KW-0704">Schiff base</keyword>
<comment type="function">
    <text evidence="1 12">Catalyzes the condensation of (S)-aspartate-beta-semialdehyde [(S)-ASA] and pyruvate to 4-hydroxy-tetrahydrodipicolinate (HTPA).</text>
</comment>
<evidence type="ECO:0000313" key="16">
    <source>
        <dbReference type="EMBL" id="RGC08697.1"/>
    </source>
</evidence>
<sequence>MEIKGIITAMVTPFYENEDLDIESAKKMTNWLIEKGVNGLFIAGTNGEFHLLTDNERVSLTKAVVEAAAGRVPVIAGAGSCGTIHTIELSKKLVDAGADALSLVTPYYLVPSQEDLYIHFKTIAENVDIPFLLYNIPGQTGCKIKPKTAYNLADIENIIGIKDSGGDFDTQLEYIKISKEKDFIVLNGSDSLMLKSFIAGSKGSVAATSNIIPEIEVKLYEEFLKGNLDAAQVQRDLMDPLRLVLKKCVAPSVMKQTLNMMGIHAGITRKPVQMPNEHVVASIKEMLDQYNIPCHGSW</sequence>
<dbReference type="PROSITE" id="PS00666">
    <property type="entry name" value="DHDPS_2"/>
    <property type="match status" value="1"/>
</dbReference>
<evidence type="ECO:0000256" key="7">
    <source>
        <dbReference type="ARBA" id="ARBA00022915"/>
    </source>
</evidence>
<dbReference type="HAMAP" id="MF_00418">
    <property type="entry name" value="DapA"/>
    <property type="match status" value="1"/>
</dbReference>
<dbReference type="UniPathway" id="UPA00034">
    <property type="reaction ID" value="UER00017"/>
</dbReference>
<dbReference type="CDD" id="cd00408">
    <property type="entry name" value="DHDPS-like"/>
    <property type="match status" value="1"/>
</dbReference>
<evidence type="ECO:0000256" key="1">
    <source>
        <dbReference type="ARBA" id="ARBA00003294"/>
    </source>
</evidence>
<dbReference type="NCBIfam" id="TIGR00674">
    <property type="entry name" value="dapA"/>
    <property type="match status" value="1"/>
</dbReference>
<comment type="subunit">
    <text evidence="12">Homotetramer; dimer of dimers.</text>
</comment>
<evidence type="ECO:0000313" key="17">
    <source>
        <dbReference type="Proteomes" id="UP000260025"/>
    </source>
</evidence>
<evidence type="ECO:0000256" key="12">
    <source>
        <dbReference type="HAMAP-Rule" id="MF_00418"/>
    </source>
</evidence>
<dbReference type="Pfam" id="PF00701">
    <property type="entry name" value="DHDPS"/>
    <property type="match status" value="1"/>
</dbReference>
<comment type="pathway">
    <text evidence="2 12">Amino-acid biosynthesis; L-lysine biosynthesis via DAP pathway; (S)-tetrahydrodipicolinate from L-aspartate: step 3/4.</text>
</comment>
<accession>A0A3E2VDZ3</accession>
<dbReference type="GO" id="GO:0009089">
    <property type="term" value="P:lysine biosynthetic process via diaminopimelate"/>
    <property type="evidence" value="ECO:0007669"/>
    <property type="project" value="UniProtKB-UniRule"/>
</dbReference>
<dbReference type="PANTHER" id="PTHR12128">
    <property type="entry name" value="DIHYDRODIPICOLINATE SYNTHASE"/>
    <property type="match status" value="1"/>
</dbReference>
<comment type="caution">
    <text evidence="16">The sequence shown here is derived from an EMBL/GenBank/DDBJ whole genome shotgun (WGS) entry which is preliminary data.</text>
</comment>
<evidence type="ECO:0000256" key="13">
    <source>
        <dbReference type="PIRNR" id="PIRNR001365"/>
    </source>
</evidence>
<dbReference type="InterPro" id="IPR020625">
    <property type="entry name" value="Schiff_base-form_aldolases_AS"/>
</dbReference>
<evidence type="ECO:0000256" key="8">
    <source>
        <dbReference type="ARBA" id="ARBA00023154"/>
    </source>
</evidence>
<evidence type="ECO:0000256" key="14">
    <source>
        <dbReference type="PIRSR" id="PIRSR001365-1"/>
    </source>
</evidence>
<feature type="active site" description="Schiff-base intermediate with substrate" evidence="12 14">
    <location>
        <position position="162"/>
    </location>
</feature>
<comment type="subcellular location">
    <subcellularLocation>
        <location evidence="12">Cytoplasm</location>
    </subcellularLocation>
</comment>
<organism evidence="16 17">
    <name type="scientific">Clostridium innocuum</name>
    <dbReference type="NCBI Taxonomy" id="1522"/>
    <lineage>
        <taxon>Bacteria</taxon>
        <taxon>Bacillati</taxon>
        <taxon>Bacillota</taxon>
        <taxon>Clostridia</taxon>
        <taxon>Eubacteriales</taxon>
        <taxon>Clostridiaceae</taxon>
        <taxon>Clostridium</taxon>
    </lineage>
</organism>
<keyword evidence="5 12" id="KW-0963">Cytoplasm</keyword>
<dbReference type="InterPro" id="IPR002220">
    <property type="entry name" value="DapA-like"/>
</dbReference>
<dbReference type="PANTHER" id="PTHR12128:SF66">
    <property type="entry name" value="4-HYDROXY-2-OXOGLUTARATE ALDOLASE, MITOCHONDRIAL"/>
    <property type="match status" value="1"/>
</dbReference>
<evidence type="ECO:0000256" key="3">
    <source>
        <dbReference type="ARBA" id="ARBA00007592"/>
    </source>
</evidence>
<evidence type="ECO:0000256" key="10">
    <source>
        <dbReference type="ARBA" id="ARBA00023270"/>
    </source>
</evidence>
<dbReference type="EC" id="4.3.3.7" evidence="4 12"/>
<evidence type="ECO:0000256" key="15">
    <source>
        <dbReference type="PIRSR" id="PIRSR001365-2"/>
    </source>
</evidence>
<dbReference type="GO" id="GO:0008840">
    <property type="term" value="F:4-hydroxy-tetrahydrodipicolinate synthase activity"/>
    <property type="evidence" value="ECO:0007669"/>
    <property type="project" value="UniProtKB-UniRule"/>
</dbReference>
<evidence type="ECO:0000256" key="9">
    <source>
        <dbReference type="ARBA" id="ARBA00023239"/>
    </source>
</evidence>
<keyword evidence="7 12" id="KW-0220">Diaminopimelate biosynthesis</keyword>
<proteinExistence type="inferred from homology"/>
<dbReference type="GO" id="GO:0005737">
    <property type="term" value="C:cytoplasm"/>
    <property type="evidence" value="ECO:0007669"/>
    <property type="project" value="UniProtKB-SubCell"/>
</dbReference>
<feature type="binding site" evidence="12 15">
    <location>
        <position position="205"/>
    </location>
    <ligand>
        <name>pyruvate</name>
        <dbReference type="ChEBI" id="CHEBI:15361"/>
    </ligand>
</feature>
<comment type="similarity">
    <text evidence="3 12 13">Belongs to the DapA family.</text>
</comment>
<dbReference type="GO" id="GO:0019877">
    <property type="term" value="P:diaminopimelate biosynthetic process"/>
    <property type="evidence" value="ECO:0007669"/>
    <property type="project" value="UniProtKB-UniRule"/>
</dbReference>
<comment type="catalytic activity">
    <reaction evidence="11 12">
        <text>L-aspartate 4-semialdehyde + pyruvate = (2S,4S)-4-hydroxy-2,3,4,5-tetrahydrodipicolinate + H2O + H(+)</text>
        <dbReference type="Rhea" id="RHEA:34171"/>
        <dbReference type="ChEBI" id="CHEBI:15361"/>
        <dbReference type="ChEBI" id="CHEBI:15377"/>
        <dbReference type="ChEBI" id="CHEBI:15378"/>
        <dbReference type="ChEBI" id="CHEBI:67139"/>
        <dbReference type="ChEBI" id="CHEBI:537519"/>
        <dbReference type="EC" id="4.3.3.7"/>
    </reaction>
</comment>
<gene>
    <name evidence="12 16" type="primary">dapA</name>
    <name evidence="16" type="ORF">DXA38_21750</name>
</gene>
<dbReference type="PIRSF" id="PIRSF001365">
    <property type="entry name" value="DHDPS"/>
    <property type="match status" value="1"/>
</dbReference>
<evidence type="ECO:0000256" key="5">
    <source>
        <dbReference type="ARBA" id="ARBA00022490"/>
    </source>
</evidence>
<evidence type="ECO:0000256" key="2">
    <source>
        <dbReference type="ARBA" id="ARBA00005120"/>
    </source>
</evidence>
<dbReference type="OrthoDB" id="9782828at2"/>
<feature type="active site" description="Proton donor/acceptor" evidence="12 14">
    <location>
        <position position="134"/>
    </location>
</feature>
<feature type="site" description="Part of a proton relay during catalysis" evidence="12">
    <location>
        <position position="108"/>
    </location>
</feature>
<feature type="site" description="Part of a proton relay during catalysis" evidence="12">
    <location>
        <position position="45"/>
    </location>
</feature>
<dbReference type="AlphaFoldDB" id="A0A3E2VDZ3"/>
<dbReference type="SMART" id="SM01130">
    <property type="entry name" value="DHDPS"/>
    <property type="match status" value="1"/>
</dbReference>
<dbReference type="Proteomes" id="UP000260025">
    <property type="component" value="Unassembled WGS sequence"/>
</dbReference>
<dbReference type="InterPro" id="IPR013785">
    <property type="entry name" value="Aldolase_TIM"/>
</dbReference>
<dbReference type="SUPFAM" id="SSF51569">
    <property type="entry name" value="Aldolase"/>
    <property type="match status" value="1"/>
</dbReference>
<comment type="caution">
    <text evidence="12">Lacks conserved residue(s) required for the propagation of feature annotation.</text>
</comment>